<accession>U7V1M8</accession>
<keyword evidence="2" id="KW-1185">Reference proteome</keyword>
<proteinExistence type="predicted"/>
<evidence type="ECO:0000313" key="2">
    <source>
        <dbReference type="Proteomes" id="UP000017081"/>
    </source>
</evidence>
<name>U7V1M8_9FUSO</name>
<comment type="caution">
    <text evidence="1">The sequence shown here is derived from an EMBL/GenBank/DDBJ whole genome shotgun (WGS) entry which is preliminary data.</text>
</comment>
<dbReference type="AlphaFoldDB" id="U7V1M8"/>
<dbReference type="EMBL" id="AXZF01000166">
    <property type="protein sequence ID" value="ERT65592.1"/>
    <property type="molecule type" value="Genomic_DNA"/>
</dbReference>
<evidence type="ECO:0000313" key="1">
    <source>
        <dbReference type="EMBL" id="ERT65592.1"/>
    </source>
</evidence>
<sequence length="77" mass="9379">MKEKNKHLLNYEVNELKFLEALSLGITFKTNHKLFHSKQFGDRKHYEQTFQYDLYSERFFDLNKAELLRLGIIKIKK</sequence>
<dbReference type="STRING" id="1319815.HMPREF0202_02788"/>
<organism evidence="1 2">
    <name type="scientific">Cetobacterium somerae ATCC BAA-474</name>
    <dbReference type="NCBI Taxonomy" id="1319815"/>
    <lineage>
        <taxon>Bacteria</taxon>
        <taxon>Fusobacteriati</taxon>
        <taxon>Fusobacteriota</taxon>
        <taxon>Fusobacteriia</taxon>
        <taxon>Fusobacteriales</taxon>
        <taxon>Fusobacteriaceae</taxon>
        <taxon>Cetobacterium</taxon>
    </lineage>
</organism>
<reference evidence="1 2" key="1">
    <citation type="submission" date="2013-08" db="EMBL/GenBank/DDBJ databases">
        <authorList>
            <person name="Weinstock G."/>
            <person name="Sodergren E."/>
            <person name="Wylie T."/>
            <person name="Fulton L."/>
            <person name="Fulton R."/>
            <person name="Fronick C."/>
            <person name="O'Laughlin M."/>
            <person name="Godfrey J."/>
            <person name="Miner T."/>
            <person name="Herter B."/>
            <person name="Appelbaum E."/>
            <person name="Cordes M."/>
            <person name="Lek S."/>
            <person name="Wollam A."/>
            <person name="Pepin K.H."/>
            <person name="Palsikar V.B."/>
            <person name="Mitreva M."/>
            <person name="Wilson R.K."/>
        </authorList>
    </citation>
    <scope>NUCLEOTIDE SEQUENCE [LARGE SCALE GENOMIC DNA]</scope>
    <source>
        <strain evidence="1 2">ATCC BAA-474</strain>
    </source>
</reference>
<dbReference type="HOGENOM" id="CLU_2631733_0_0_0"/>
<dbReference type="RefSeq" id="WP_023052314.1">
    <property type="nucleotide sequence ID" value="NZ_CP173070.2"/>
</dbReference>
<dbReference type="Proteomes" id="UP000017081">
    <property type="component" value="Unassembled WGS sequence"/>
</dbReference>
<protein>
    <submittedName>
        <fullName evidence="1">Uncharacterized protein</fullName>
    </submittedName>
</protein>
<gene>
    <name evidence="1" type="ORF">HMPREF0202_02788</name>
</gene>